<evidence type="ECO:0000313" key="2">
    <source>
        <dbReference type="Proteomes" id="UP000606786"/>
    </source>
</evidence>
<comment type="caution">
    <text evidence="1">The sequence shown here is derived from an EMBL/GenBank/DDBJ whole genome shotgun (WGS) entry which is preliminary data.</text>
</comment>
<keyword evidence="2" id="KW-1185">Reference proteome</keyword>
<protein>
    <submittedName>
        <fullName evidence="1">(Mediterranean fruit fly) hypothetical protein</fullName>
    </submittedName>
</protein>
<reference evidence="1" key="1">
    <citation type="submission" date="2020-11" db="EMBL/GenBank/DDBJ databases">
        <authorList>
            <person name="Whitehead M."/>
        </authorList>
    </citation>
    <scope>NUCLEOTIDE SEQUENCE</scope>
    <source>
        <strain evidence="1">EGII</strain>
    </source>
</reference>
<dbReference type="Proteomes" id="UP000606786">
    <property type="component" value="Unassembled WGS sequence"/>
</dbReference>
<proteinExistence type="predicted"/>
<gene>
    <name evidence="1" type="ORF">CCAP1982_LOCUS22122</name>
</gene>
<accession>A0A811VFG6</accession>
<name>A0A811VFG6_CERCA</name>
<organism evidence="1 2">
    <name type="scientific">Ceratitis capitata</name>
    <name type="common">Mediterranean fruit fly</name>
    <name type="synonym">Tephritis capitata</name>
    <dbReference type="NCBI Taxonomy" id="7213"/>
    <lineage>
        <taxon>Eukaryota</taxon>
        <taxon>Metazoa</taxon>
        <taxon>Ecdysozoa</taxon>
        <taxon>Arthropoda</taxon>
        <taxon>Hexapoda</taxon>
        <taxon>Insecta</taxon>
        <taxon>Pterygota</taxon>
        <taxon>Neoptera</taxon>
        <taxon>Endopterygota</taxon>
        <taxon>Diptera</taxon>
        <taxon>Brachycera</taxon>
        <taxon>Muscomorpha</taxon>
        <taxon>Tephritoidea</taxon>
        <taxon>Tephritidae</taxon>
        <taxon>Ceratitis</taxon>
        <taxon>Ceratitis</taxon>
    </lineage>
</organism>
<evidence type="ECO:0000313" key="1">
    <source>
        <dbReference type="EMBL" id="CAD7014116.1"/>
    </source>
</evidence>
<dbReference type="AlphaFoldDB" id="A0A811VFG6"/>
<dbReference type="EMBL" id="CAJHJT010000056">
    <property type="protein sequence ID" value="CAD7014116.1"/>
    <property type="molecule type" value="Genomic_DNA"/>
</dbReference>
<sequence length="88" mass="10045">MALWTIFSDRTVFRSMLHRSKCGLPEHHGNTDAIATGERTIDVEGLTSSPEYIRRIEIRSYKQPTVGHSMNLARSLKDISWLPIGYEV</sequence>